<dbReference type="GO" id="GO:0043957">
    <property type="term" value="F:acryloyl-CoA reductase (NADPH) activity"/>
    <property type="evidence" value="ECO:0007669"/>
    <property type="project" value="TreeGrafter"/>
</dbReference>
<dbReference type="Pfam" id="PF08240">
    <property type="entry name" value="ADH_N"/>
    <property type="match status" value="1"/>
</dbReference>
<dbReference type="EMBL" id="CACSIO010000045">
    <property type="protein sequence ID" value="CAA0122407.1"/>
    <property type="molecule type" value="Genomic_DNA"/>
</dbReference>
<dbReference type="OrthoDB" id="9782155at2"/>
<proteinExistence type="predicted"/>
<dbReference type="InterPro" id="IPR011032">
    <property type="entry name" value="GroES-like_sf"/>
</dbReference>
<dbReference type="CDD" id="cd05280">
    <property type="entry name" value="MDR_yhdh_yhfp"/>
    <property type="match status" value="1"/>
</dbReference>
<dbReference type="PANTHER" id="PTHR43677">
    <property type="entry name" value="SHORT-CHAIN DEHYDROGENASE/REDUCTASE"/>
    <property type="match status" value="1"/>
</dbReference>
<dbReference type="InterPro" id="IPR013149">
    <property type="entry name" value="ADH-like_C"/>
</dbReference>
<dbReference type="Pfam" id="PF00107">
    <property type="entry name" value="ADH_zinc_N"/>
    <property type="match status" value="1"/>
</dbReference>
<dbReference type="AlphaFoldDB" id="A0A5S9QU95"/>
<dbReference type="InterPro" id="IPR036291">
    <property type="entry name" value="NAD(P)-bd_dom_sf"/>
</dbReference>
<dbReference type="SUPFAM" id="SSF51735">
    <property type="entry name" value="NAD(P)-binding Rossmann-fold domains"/>
    <property type="match status" value="1"/>
</dbReference>
<dbReference type="NCBIfam" id="TIGR02823">
    <property type="entry name" value="oxido_YhdH"/>
    <property type="match status" value="1"/>
</dbReference>
<keyword evidence="2" id="KW-0560">Oxidoreductase</keyword>
<evidence type="ECO:0000313" key="2">
    <source>
        <dbReference type="EMBL" id="CAA0122407.1"/>
    </source>
</evidence>
<sequence length="335" mass="35614">MSTYQCLWIEESDDKTSTHIQQRGLADLPQTNGILVRVAYSSLNYKDALSCAGNRAVTRKYPHQPGIDAAGTIEASDNAQLPIGTDVLITGYDLGMNTPGGLSEYIRVPSEWVLPVPEGLSLKNSMMFGTAGLTAALCINKLEHSGISPQHGPILVTGATGGVGSIATAILSERGYEVIAVTGKPDQQDYLKQIGANKVLLRAEVNEGSPRPLLKPAYAGAIDVAGGATLANLLKQIKPGGSVACCGLVDSPELNTTVMPFIIRGINLLGVDSVEISLSDKASAWKMVADFCQSDNGMAHMQLINQSIALQEAPDYLMKILRGEIQRHILVDMSL</sequence>
<dbReference type="SUPFAM" id="SSF50129">
    <property type="entry name" value="GroES-like"/>
    <property type="match status" value="1"/>
</dbReference>
<dbReference type="InterPro" id="IPR051397">
    <property type="entry name" value="Zn-ADH-like_protein"/>
</dbReference>
<name>A0A5S9QU95_9GAMM</name>
<feature type="domain" description="Enoyl reductase (ER)" evidence="1">
    <location>
        <begin position="12"/>
        <end position="331"/>
    </location>
</feature>
<dbReference type="Gene3D" id="3.40.50.720">
    <property type="entry name" value="NAD(P)-binding Rossmann-like Domain"/>
    <property type="match status" value="1"/>
</dbReference>
<dbReference type="InterPro" id="IPR020843">
    <property type="entry name" value="ER"/>
</dbReference>
<keyword evidence="3" id="KW-1185">Reference proteome</keyword>
<dbReference type="Proteomes" id="UP000441399">
    <property type="component" value="Unassembled WGS sequence"/>
</dbReference>
<dbReference type="Gene3D" id="3.90.180.10">
    <property type="entry name" value="Medium-chain alcohol dehydrogenases, catalytic domain"/>
    <property type="match status" value="1"/>
</dbReference>
<dbReference type="SMART" id="SM00829">
    <property type="entry name" value="PKS_ER"/>
    <property type="match status" value="1"/>
</dbReference>
<accession>A0A5S9QU95</accession>
<protein>
    <submittedName>
        <fullName evidence="2">Quinone oxidoreductase YhfP</fullName>
        <ecNumber evidence="2">1.6.5.-</ecNumber>
    </submittedName>
</protein>
<dbReference type="InterPro" id="IPR014188">
    <property type="entry name" value="Acrylyl-CoA_reductase_AcuI"/>
</dbReference>
<dbReference type="EC" id="1.6.5.-" evidence="2"/>
<evidence type="ECO:0000313" key="3">
    <source>
        <dbReference type="Proteomes" id="UP000441399"/>
    </source>
</evidence>
<gene>
    <name evidence="2" type="primary">yhfP</name>
    <name evidence="2" type="ORF">OPDIPICF_02596</name>
</gene>
<dbReference type="PANTHER" id="PTHR43677:SF1">
    <property type="entry name" value="ACRYLYL-COA REDUCTASE ACUI-RELATED"/>
    <property type="match status" value="1"/>
</dbReference>
<reference evidence="2 3" key="1">
    <citation type="submission" date="2019-11" db="EMBL/GenBank/DDBJ databases">
        <authorList>
            <person name="Holert J."/>
        </authorList>
    </citation>
    <scope>NUCLEOTIDE SEQUENCE [LARGE SCALE GENOMIC DNA]</scope>
    <source>
        <strain evidence="2">SB11_3</strain>
    </source>
</reference>
<dbReference type="InterPro" id="IPR013154">
    <property type="entry name" value="ADH-like_N"/>
</dbReference>
<organism evidence="2 3">
    <name type="scientific">BD1-7 clade bacterium</name>
    <dbReference type="NCBI Taxonomy" id="2029982"/>
    <lineage>
        <taxon>Bacteria</taxon>
        <taxon>Pseudomonadati</taxon>
        <taxon>Pseudomonadota</taxon>
        <taxon>Gammaproteobacteria</taxon>
        <taxon>Cellvibrionales</taxon>
        <taxon>Spongiibacteraceae</taxon>
        <taxon>BD1-7 clade</taxon>
    </lineage>
</organism>
<evidence type="ECO:0000259" key="1">
    <source>
        <dbReference type="SMART" id="SM00829"/>
    </source>
</evidence>